<reference evidence="2 3" key="1">
    <citation type="submission" date="2017-10" db="EMBL/GenBank/DDBJ databases">
        <title>A large-scale comparative metagenomic study reveals the eutrophication-driven functional interactions in six Microcystis-epibionts communities.</title>
        <authorList>
            <person name="Li Q."/>
            <person name="Lin F."/>
        </authorList>
    </citation>
    <scope>NUCLEOTIDE SEQUENCE [LARGE SCALE GENOMIC DNA]</scope>
    <source>
        <strain evidence="2">TF09</strain>
    </source>
</reference>
<evidence type="ECO:0000313" key="2">
    <source>
        <dbReference type="EMBL" id="REJ39719.1"/>
    </source>
</evidence>
<evidence type="ECO:0000313" key="3">
    <source>
        <dbReference type="Proteomes" id="UP000256873"/>
    </source>
</evidence>
<keyword evidence="1" id="KW-0472">Membrane</keyword>
<feature type="transmembrane region" description="Helical" evidence="1">
    <location>
        <begin position="32"/>
        <end position="49"/>
    </location>
</feature>
<keyword evidence="1" id="KW-1133">Transmembrane helix</keyword>
<name>A0A3E0KWR4_9CHRO</name>
<dbReference type="Proteomes" id="UP000256873">
    <property type="component" value="Unassembled WGS sequence"/>
</dbReference>
<dbReference type="EMBL" id="QQWC01000006">
    <property type="protein sequence ID" value="REJ39719.1"/>
    <property type="molecule type" value="Genomic_DNA"/>
</dbReference>
<accession>A0A3E0KWR4</accession>
<sequence>MNTAISKDSPPANIFPKAYLVATLIKPNKERLLLLLFTSFVSILAAYLVKNTHLNKTLLFIVISIKIENINARVHKGWLFVTGYSSIRGDKLTKSLSGKRFN</sequence>
<keyword evidence="1" id="KW-0812">Transmembrane</keyword>
<protein>
    <submittedName>
        <fullName evidence="2">Uncharacterized protein</fullName>
    </submittedName>
</protein>
<proteinExistence type="predicted"/>
<gene>
    <name evidence="2" type="ORF">DWQ54_20475</name>
</gene>
<dbReference type="AlphaFoldDB" id="A0A3E0KWR4"/>
<organism evidence="2 3">
    <name type="scientific">Microcystis flos-aquae TF09</name>
    <dbReference type="NCBI Taxonomy" id="2060473"/>
    <lineage>
        <taxon>Bacteria</taxon>
        <taxon>Bacillati</taxon>
        <taxon>Cyanobacteriota</taxon>
        <taxon>Cyanophyceae</taxon>
        <taxon>Oscillatoriophycideae</taxon>
        <taxon>Chroococcales</taxon>
        <taxon>Microcystaceae</taxon>
        <taxon>Microcystis</taxon>
    </lineage>
</organism>
<comment type="caution">
    <text evidence="2">The sequence shown here is derived from an EMBL/GenBank/DDBJ whole genome shotgun (WGS) entry which is preliminary data.</text>
</comment>
<evidence type="ECO:0000256" key="1">
    <source>
        <dbReference type="SAM" id="Phobius"/>
    </source>
</evidence>